<dbReference type="HOGENOM" id="CLU_826743_0_0_1"/>
<evidence type="ECO:0000313" key="1">
    <source>
        <dbReference type="EMBL" id="EME78736.1"/>
    </source>
</evidence>
<accession>M3A2V2</accession>
<dbReference type="VEuPathDB" id="FungiDB:MYCFIDRAFT_209059"/>
<dbReference type="KEGG" id="pfj:MYCFIDRAFT_209059"/>
<name>M3A2V2_PSEFD</name>
<dbReference type="RefSeq" id="XP_007931028.1">
    <property type="nucleotide sequence ID" value="XM_007932837.1"/>
</dbReference>
<keyword evidence="2" id="KW-1185">Reference proteome</keyword>
<organism evidence="1 2">
    <name type="scientific">Pseudocercospora fijiensis (strain CIRAD86)</name>
    <name type="common">Black leaf streak disease fungus</name>
    <name type="synonym">Mycosphaerella fijiensis</name>
    <dbReference type="NCBI Taxonomy" id="383855"/>
    <lineage>
        <taxon>Eukaryota</taxon>
        <taxon>Fungi</taxon>
        <taxon>Dikarya</taxon>
        <taxon>Ascomycota</taxon>
        <taxon>Pezizomycotina</taxon>
        <taxon>Dothideomycetes</taxon>
        <taxon>Dothideomycetidae</taxon>
        <taxon>Mycosphaerellales</taxon>
        <taxon>Mycosphaerellaceae</taxon>
        <taxon>Pseudocercospora</taxon>
    </lineage>
</organism>
<dbReference type="AlphaFoldDB" id="M3A2V2"/>
<dbReference type="GeneID" id="19336739"/>
<sequence length="336" mass="38245">MKHDLWTYLKLTDRKEAVEPSRSARLARLGYEDGVDASFASVVIIRRFVPRGHEADVESPRATRLGGEDDVMCDPLLEAGLRHSKPRPHASKDKTAHDFMKPFPASKKTSCPSSPAPSRWPPFSSHHLSRISSTACRKNYSTEQVVLINKDYKPPSLLQVDRATRAQFAKSYYANSIFVLDGRTPYKFIDVLPLPHVKHMRHVHAAVKDRSRFISGDGSGFYVHNFDLGVSISKILMSAQMWNWLAREGLAEKNDSGIFYAGVRVASISKRTRRCCRATPEESLYSAEDDETIEARFSEFVRMREMTMIQRNHTHVYHAKCHLIMQIATTPLHFMP</sequence>
<evidence type="ECO:0000313" key="2">
    <source>
        <dbReference type="Proteomes" id="UP000016932"/>
    </source>
</evidence>
<gene>
    <name evidence="1" type="ORF">MYCFIDRAFT_209059</name>
</gene>
<dbReference type="Proteomes" id="UP000016932">
    <property type="component" value="Unassembled WGS sequence"/>
</dbReference>
<protein>
    <submittedName>
        <fullName evidence="1">Uncharacterized protein</fullName>
    </submittedName>
</protein>
<proteinExistence type="predicted"/>
<reference evidence="1 2" key="1">
    <citation type="journal article" date="2012" name="PLoS Pathog.">
        <title>Diverse lifestyles and strategies of plant pathogenesis encoded in the genomes of eighteen Dothideomycetes fungi.</title>
        <authorList>
            <person name="Ohm R.A."/>
            <person name="Feau N."/>
            <person name="Henrissat B."/>
            <person name="Schoch C.L."/>
            <person name="Horwitz B.A."/>
            <person name="Barry K.W."/>
            <person name="Condon B.J."/>
            <person name="Copeland A.C."/>
            <person name="Dhillon B."/>
            <person name="Glaser F."/>
            <person name="Hesse C.N."/>
            <person name="Kosti I."/>
            <person name="LaButti K."/>
            <person name="Lindquist E.A."/>
            <person name="Lucas S."/>
            <person name="Salamov A.A."/>
            <person name="Bradshaw R.E."/>
            <person name="Ciuffetti L."/>
            <person name="Hamelin R.C."/>
            <person name="Kema G.H.J."/>
            <person name="Lawrence C."/>
            <person name="Scott J.A."/>
            <person name="Spatafora J.W."/>
            <person name="Turgeon B.G."/>
            <person name="de Wit P.J.G.M."/>
            <person name="Zhong S."/>
            <person name="Goodwin S.B."/>
            <person name="Grigoriev I.V."/>
        </authorList>
    </citation>
    <scope>NUCLEOTIDE SEQUENCE [LARGE SCALE GENOMIC DNA]</scope>
    <source>
        <strain evidence="1 2">CIRAD86</strain>
    </source>
</reference>
<dbReference type="EMBL" id="KB446563">
    <property type="protein sequence ID" value="EME78736.1"/>
    <property type="molecule type" value="Genomic_DNA"/>
</dbReference>